<feature type="compositionally biased region" description="Basic and acidic residues" evidence="1">
    <location>
        <begin position="1"/>
        <end position="12"/>
    </location>
</feature>
<feature type="compositionally biased region" description="Basic and acidic residues" evidence="1">
    <location>
        <begin position="106"/>
        <end position="158"/>
    </location>
</feature>
<feature type="compositionally biased region" description="Gly residues" evidence="1">
    <location>
        <begin position="86"/>
        <end position="95"/>
    </location>
</feature>
<proteinExistence type="predicted"/>
<evidence type="ECO:0000256" key="1">
    <source>
        <dbReference type="SAM" id="MobiDB-lite"/>
    </source>
</evidence>
<dbReference type="Proteomes" id="UP000030760">
    <property type="component" value="Unassembled WGS sequence"/>
</dbReference>
<feature type="region of interest" description="Disordered" evidence="1">
    <location>
        <begin position="1"/>
        <end position="30"/>
    </location>
</feature>
<keyword evidence="2" id="KW-1133">Transmembrane helix</keyword>
<dbReference type="EMBL" id="KB405089">
    <property type="protein sequence ID" value="EMF53373.1"/>
    <property type="molecule type" value="Genomic_DNA"/>
</dbReference>
<keyword evidence="2" id="KW-0472">Membrane</keyword>
<feature type="transmembrane region" description="Helical" evidence="2">
    <location>
        <begin position="168"/>
        <end position="191"/>
    </location>
</feature>
<name>M3EW63_9ACTN</name>
<accession>M3EW63</accession>
<gene>
    <name evidence="3" type="ORF">SBD_4917</name>
</gene>
<organism evidence="3 4">
    <name type="scientific">Streptomyces bottropensis ATCC 25435</name>
    <dbReference type="NCBI Taxonomy" id="1054862"/>
    <lineage>
        <taxon>Bacteria</taxon>
        <taxon>Bacillati</taxon>
        <taxon>Actinomycetota</taxon>
        <taxon>Actinomycetes</taxon>
        <taxon>Kitasatosporales</taxon>
        <taxon>Streptomycetaceae</taxon>
        <taxon>Streptomyces</taxon>
    </lineage>
</organism>
<keyword evidence="2" id="KW-0812">Transmembrane</keyword>
<feature type="compositionally biased region" description="Basic and acidic residues" evidence="1">
    <location>
        <begin position="64"/>
        <end position="85"/>
    </location>
</feature>
<reference evidence="4" key="1">
    <citation type="journal article" date="2013" name="Genome Announc.">
        <title>Draft Genome Sequence of Streptomyces bottropensis ATCC 25435, a Bottromycin-Producing Actinomycete.</title>
        <authorList>
            <person name="Zhang H."/>
            <person name="Zhou W."/>
            <person name="Zhuang Y."/>
            <person name="Liang X."/>
            <person name="Liu T."/>
        </authorList>
    </citation>
    <scope>NUCLEOTIDE SEQUENCE [LARGE SCALE GENOMIC DNA]</scope>
    <source>
        <strain evidence="4">ATCC 25435</strain>
    </source>
</reference>
<sequence length="201" mass="21109">MVADRDPADGGSRRSRVKSADEAPAARLWRKDHQMRSARMLLATAAATAVLAITAPGAYADGDQWDHEDHGYSKEHDKDSSHDGPRGGVHTGGGALTSLNTEGDWSSERGAKPDAGGYDKEEATKDGQEKESWKDEQDKGSWKDEEEGAWKGDHDKPRGGVHTGGGALASPAVTAGGMAVLAVAGTGMYALRRRKTAGSAA</sequence>
<evidence type="ECO:0000256" key="2">
    <source>
        <dbReference type="SAM" id="Phobius"/>
    </source>
</evidence>
<evidence type="ECO:0000313" key="4">
    <source>
        <dbReference type="Proteomes" id="UP000030760"/>
    </source>
</evidence>
<dbReference type="AlphaFoldDB" id="M3EW63"/>
<feature type="transmembrane region" description="Helical" evidence="2">
    <location>
        <begin position="40"/>
        <end position="59"/>
    </location>
</feature>
<feature type="region of interest" description="Disordered" evidence="1">
    <location>
        <begin position="59"/>
        <end position="169"/>
    </location>
</feature>
<evidence type="ECO:0000313" key="3">
    <source>
        <dbReference type="EMBL" id="EMF53373.1"/>
    </source>
</evidence>
<protein>
    <submittedName>
        <fullName evidence="3">Uncharacterized protein</fullName>
    </submittedName>
</protein>